<keyword evidence="1 2" id="KW-0500">Molybdenum</keyword>
<gene>
    <name evidence="4" type="ORF">VSX58_09800</name>
</gene>
<reference evidence="4 5" key="1">
    <citation type="journal article" date="2017" name="Int. J. Syst. Evol. Microbiol.">
        <title>Brenneria populi subsp. brevivirga subsp. nov. isolated from symptomatic bark of Populus x euramericana canker, and description of Brenneria populi subsp. populi subsp. nov.</title>
        <authorList>
            <person name="Zheng M.H."/>
            <person name="Piao C.G."/>
            <person name="Xue H."/>
            <person name="Guo M.W."/>
            <person name="Li Y."/>
        </authorList>
    </citation>
    <scope>NUCLEOTIDE SEQUENCE [LARGE SCALE GENOMIC DNA]</scope>
    <source>
        <strain evidence="4 5">D9-5</strain>
    </source>
</reference>
<dbReference type="InterPro" id="IPR005116">
    <property type="entry name" value="Transp-assoc_OB_typ1"/>
</dbReference>
<name>A0ABU6JQP8_9GAMM</name>
<dbReference type="PANTHER" id="PTHR30432">
    <property type="entry name" value="TRANSCRIPTIONAL REGULATOR MODE"/>
    <property type="match status" value="1"/>
</dbReference>
<proteinExistence type="predicted"/>
<accession>A0ABU6JQP8</accession>
<dbReference type="PANTHER" id="PTHR30432:SF1">
    <property type="entry name" value="DNA-BINDING TRANSCRIPTIONAL DUAL REGULATOR MODE"/>
    <property type="match status" value="1"/>
</dbReference>
<evidence type="ECO:0000313" key="4">
    <source>
        <dbReference type="EMBL" id="MEC5342890.1"/>
    </source>
</evidence>
<dbReference type="RefSeq" id="WP_327617908.1">
    <property type="nucleotide sequence ID" value="NZ_JAYWTM010000006.1"/>
</dbReference>
<keyword evidence="5" id="KW-1185">Reference proteome</keyword>
<dbReference type="EMBL" id="JAYWTM010000006">
    <property type="protein sequence ID" value="MEC5342890.1"/>
    <property type="molecule type" value="Genomic_DNA"/>
</dbReference>
<evidence type="ECO:0000259" key="3">
    <source>
        <dbReference type="PROSITE" id="PS51866"/>
    </source>
</evidence>
<evidence type="ECO:0000256" key="2">
    <source>
        <dbReference type="PROSITE-ProRule" id="PRU01213"/>
    </source>
</evidence>
<dbReference type="Pfam" id="PF03459">
    <property type="entry name" value="TOBE"/>
    <property type="match status" value="2"/>
</dbReference>
<dbReference type="NCBIfam" id="TIGR00638">
    <property type="entry name" value="Mop"/>
    <property type="match status" value="2"/>
</dbReference>
<sequence>MSVSARNQLAGVVSSIVEGAVNNEVVLKLDSGDLLTTVITKASSTSLDLAPGKKAIALVKAPWVIIASLDSGLNFSARNQLAGKVKNIVKGAVNSMVHIETSNGLTLTSSVTNESLDEMAIADGSDVIALIKASSIILATHK</sequence>
<organism evidence="4 5">
    <name type="scientific">Brenneria populi</name>
    <dbReference type="NCBI Taxonomy" id="1505588"/>
    <lineage>
        <taxon>Bacteria</taxon>
        <taxon>Pseudomonadati</taxon>
        <taxon>Pseudomonadota</taxon>
        <taxon>Gammaproteobacteria</taxon>
        <taxon>Enterobacterales</taxon>
        <taxon>Pectobacteriaceae</taxon>
        <taxon>Brenneria</taxon>
    </lineage>
</organism>
<dbReference type="InterPro" id="IPR051815">
    <property type="entry name" value="Molybdate_resp_trans_reg"/>
</dbReference>
<evidence type="ECO:0000256" key="1">
    <source>
        <dbReference type="ARBA" id="ARBA00022505"/>
    </source>
</evidence>
<protein>
    <submittedName>
        <fullName evidence="4">TOBE domain-containing protein</fullName>
    </submittedName>
</protein>
<evidence type="ECO:0000313" key="5">
    <source>
        <dbReference type="Proteomes" id="UP001309705"/>
    </source>
</evidence>
<dbReference type="Proteomes" id="UP001309705">
    <property type="component" value="Unassembled WGS sequence"/>
</dbReference>
<dbReference type="InterPro" id="IPR008995">
    <property type="entry name" value="Mo/tungstate-bd_C_term_dom"/>
</dbReference>
<feature type="domain" description="Mop" evidence="3">
    <location>
        <begin position="2"/>
        <end position="68"/>
    </location>
</feature>
<dbReference type="PROSITE" id="PS51866">
    <property type="entry name" value="MOP"/>
    <property type="match status" value="2"/>
</dbReference>
<dbReference type="Gene3D" id="2.40.50.100">
    <property type="match status" value="2"/>
</dbReference>
<dbReference type="InterPro" id="IPR004606">
    <property type="entry name" value="Mop_domain"/>
</dbReference>
<dbReference type="SUPFAM" id="SSF50331">
    <property type="entry name" value="MOP-like"/>
    <property type="match status" value="2"/>
</dbReference>
<comment type="caution">
    <text evidence="4">The sequence shown here is derived from an EMBL/GenBank/DDBJ whole genome shotgun (WGS) entry which is preliminary data.</text>
</comment>
<feature type="domain" description="Mop" evidence="3">
    <location>
        <begin position="74"/>
        <end position="140"/>
    </location>
</feature>